<feature type="compositionally biased region" description="Polar residues" evidence="1">
    <location>
        <begin position="88"/>
        <end position="101"/>
    </location>
</feature>
<dbReference type="AlphaFoldDB" id="A0A7J7CD20"/>
<organism evidence="2 3">
    <name type="scientific">Tripterygium wilfordii</name>
    <name type="common">Thunder God vine</name>
    <dbReference type="NCBI Taxonomy" id="458696"/>
    <lineage>
        <taxon>Eukaryota</taxon>
        <taxon>Viridiplantae</taxon>
        <taxon>Streptophyta</taxon>
        <taxon>Embryophyta</taxon>
        <taxon>Tracheophyta</taxon>
        <taxon>Spermatophyta</taxon>
        <taxon>Magnoliopsida</taxon>
        <taxon>eudicotyledons</taxon>
        <taxon>Gunneridae</taxon>
        <taxon>Pentapetalae</taxon>
        <taxon>rosids</taxon>
        <taxon>fabids</taxon>
        <taxon>Celastrales</taxon>
        <taxon>Celastraceae</taxon>
        <taxon>Tripterygium</taxon>
    </lineage>
</organism>
<feature type="compositionally biased region" description="Acidic residues" evidence="1">
    <location>
        <begin position="20"/>
        <end position="30"/>
    </location>
</feature>
<sequence length="110" mass="13069">MDDTDNIEMAESEKERIHETEEEEEKGEEDGNIHFLPFLRDLNLLITLLSLISEDTCSTSQEEEQRKVTADDIPRIHNKSHISRHQELQQPQRKPRFQTTIKDFRHGKRM</sequence>
<feature type="compositionally biased region" description="Basic and acidic residues" evidence="1">
    <location>
        <begin position="63"/>
        <end position="75"/>
    </location>
</feature>
<reference evidence="2 3" key="1">
    <citation type="journal article" date="2020" name="Nat. Commun.">
        <title>Genome of Tripterygium wilfordii and identification of cytochrome P450 involved in triptolide biosynthesis.</title>
        <authorList>
            <person name="Tu L."/>
            <person name="Su P."/>
            <person name="Zhang Z."/>
            <person name="Gao L."/>
            <person name="Wang J."/>
            <person name="Hu T."/>
            <person name="Zhou J."/>
            <person name="Zhang Y."/>
            <person name="Zhao Y."/>
            <person name="Liu Y."/>
            <person name="Song Y."/>
            <person name="Tong Y."/>
            <person name="Lu Y."/>
            <person name="Yang J."/>
            <person name="Xu C."/>
            <person name="Jia M."/>
            <person name="Peters R.J."/>
            <person name="Huang L."/>
            <person name="Gao W."/>
        </authorList>
    </citation>
    <scope>NUCLEOTIDE SEQUENCE [LARGE SCALE GENOMIC DNA]</scope>
    <source>
        <strain evidence="3">cv. XIE 37</strain>
        <tissue evidence="2">Leaf</tissue>
    </source>
</reference>
<evidence type="ECO:0000313" key="2">
    <source>
        <dbReference type="EMBL" id="KAF5731777.1"/>
    </source>
</evidence>
<proteinExistence type="predicted"/>
<dbReference type="EMBL" id="JAAARO010000018">
    <property type="protein sequence ID" value="KAF5731777.1"/>
    <property type="molecule type" value="Genomic_DNA"/>
</dbReference>
<protein>
    <submittedName>
        <fullName evidence="2">Uncharacterized protein</fullName>
    </submittedName>
</protein>
<feature type="compositionally biased region" description="Acidic residues" evidence="1">
    <location>
        <begin position="1"/>
        <end position="10"/>
    </location>
</feature>
<feature type="region of interest" description="Disordered" evidence="1">
    <location>
        <begin position="56"/>
        <end position="110"/>
    </location>
</feature>
<dbReference type="Proteomes" id="UP000593562">
    <property type="component" value="Unassembled WGS sequence"/>
</dbReference>
<gene>
    <name evidence="2" type="ORF">HS088_TW18G00462</name>
</gene>
<dbReference type="InParanoid" id="A0A7J7CD20"/>
<evidence type="ECO:0000313" key="3">
    <source>
        <dbReference type="Proteomes" id="UP000593562"/>
    </source>
</evidence>
<name>A0A7J7CD20_TRIWF</name>
<comment type="caution">
    <text evidence="2">The sequence shown here is derived from an EMBL/GenBank/DDBJ whole genome shotgun (WGS) entry which is preliminary data.</text>
</comment>
<evidence type="ECO:0000256" key="1">
    <source>
        <dbReference type="SAM" id="MobiDB-lite"/>
    </source>
</evidence>
<accession>A0A7J7CD20</accession>
<keyword evidence="3" id="KW-1185">Reference proteome</keyword>
<feature type="region of interest" description="Disordered" evidence="1">
    <location>
        <begin position="1"/>
        <end position="32"/>
    </location>
</feature>